<dbReference type="OMA" id="SACAGEQ"/>
<gene>
    <name evidence="2" type="ORF">HHK36_026215</name>
</gene>
<proteinExistence type="predicted"/>
<dbReference type="AlphaFoldDB" id="A0A834YMK0"/>
<sequence length="279" mass="31835">MPWILNCMEPAISKTFMFVSTVKELWNAVTESYSFKKNYVRVYELIDTISKFRQGEKTLNEYYARLRGLSDELNHFQPISCSACAGEQRPSIEQKKMFDLIHQVNWEYEVVQANILEHETLLSLGTVFSLLQQEERCRIIMDTSNNTPERSALATNSYSRREDDSSRGRSVQVGGKESGVELGNVASSGESPKRFAERVDSILRFRAWEKMARGVFLIVILEGRLIWRTDVPILLEPQPQNTMEALPAKLRSSEQGSKPCAGAPPCWFAGTFMEMTRCL</sequence>
<protein>
    <recommendedName>
        <fullName evidence="4">Retrotransposon gag domain-containing protein</fullName>
    </recommendedName>
</protein>
<evidence type="ECO:0008006" key="4">
    <source>
        <dbReference type="Google" id="ProtNLM"/>
    </source>
</evidence>
<keyword evidence="3" id="KW-1185">Reference proteome</keyword>
<reference evidence="2 3" key="1">
    <citation type="submission" date="2020-04" db="EMBL/GenBank/DDBJ databases">
        <title>Plant Genome Project.</title>
        <authorList>
            <person name="Zhang R.-G."/>
        </authorList>
    </citation>
    <scope>NUCLEOTIDE SEQUENCE [LARGE SCALE GENOMIC DNA]</scope>
    <source>
        <strain evidence="2">YNK0</strain>
        <tissue evidence="2">Leaf</tissue>
    </source>
</reference>
<dbReference type="PANTHER" id="PTHR37610:SF40">
    <property type="entry name" value="OS01G0909600 PROTEIN"/>
    <property type="match status" value="1"/>
</dbReference>
<feature type="region of interest" description="Disordered" evidence="1">
    <location>
        <begin position="148"/>
        <end position="174"/>
    </location>
</feature>
<dbReference type="PANTHER" id="PTHR37610">
    <property type="entry name" value="CCHC-TYPE DOMAIN-CONTAINING PROTEIN"/>
    <property type="match status" value="1"/>
</dbReference>
<name>A0A834YMK0_TETSI</name>
<accession>A0A834YMK0</accession>
<dbReference type="Proteomes" id="UP000655225">
    <property type="component" value="Unassembled WGS sequence"/>
</dbReference>
<evidence type="ECO:0000313" key="2">
    <source>
        <dbReference type="EMBL" id="KAF8389520.1"/>
    </source>
</evidence>
<dbReference type="OrthoDB" id="1750575at2759"/>
<organism evidence="2 3">
    <name type="scientific">Tetracentron sinense</name>
    <name type="common">Spur-leaf</name>
    <dbReference type="NCBI Taxonomy" id="13715"/>
    <lineage>
        <taxon>Eukaryota</taxon>
        <taxon>Viridiplantae</taxon>
        <taxon>Streptophyta</taxon>
        <taxon>Embryophyta</taxon>
        <taxon>Tracheophyta</taxon>
        <taxon>Spermatophyta</taxon>
        <taxon>Magnoliopsida</taxon>
        <taxon>Trochodendrales</taxon>
        <taxon>Trochodendraceae</taxon>
        <taxon>Tetracentron</taxon>
    </lineage>
</organism>
<comment type="caution">
    <text evidence="2">The sequence shown here is derived from an EMBL/GenBank/DDBJ whole genome shotgun (WGS) entry which is preliminary data.</text>
</comment>
<evidence type="ECO:0000256" key="1">
    <source>
        <dbReference type="SAM" id="MobiDB-lite"/>
    </source>
</evidence>
<dbReference type="EMBL" id="JABCRI010000019">
    <property type="protein sequence ID" value="KAF8389520.1"/>
    <property type="molecule type" value="Genomic_DNA"/>
</dbReference>
<evidence type="ECO:0000313" key="3">
    <source>
        <dbReference type="Proteomes" id="UP000655225"/>
    </source>
</evidence>